<dbReference type="EMBL" id="CAJJDM010000014">
    <property type="protein sequence ID" value="CAD8051715.1"/>
    <property type="molecule type" value="Genomic_DNA"/>
</dbReference>
<keyword evidence="6" id="KW-0418">Kinase</keyword>
<dbReference type="InterPro" id="IPR000719">
    <property type="entry name" value="Prot_kinase_dom"/>
</dbReference>
<feature type="domain" description="EF-hand" evidence="10">
    <location>
        <begin position="376"/>
        <end position="411"/>
    </location>
</feature>
<protein>
    <recommendedName>
        <fullName evidence="13">Calcium-dependent protein kinase</fullName>
    </recommendedName>
</protein>
<evidence type="ECO:0000256" key="3">
    <source>
        <dbReference type="ARBA" id="ARBA00022527"/>
    </source>
</evidence>
<evidence type="ECO:0000256" key="1">
    <source>
        <dbReference type="ARBA" id="ARBA00001946"/>
    </source>
</evidence>
<sequence>MGICKSKKQNQTPQQIRIQHVKSANATDIVKESSPNNVAPGSVIIQSQQDFLMKSQELLTPDRQNTANKGKFFNTYTLLKNLKSPNEQIRQVCTVQHNQTGVTKIAIIQTHHYKQSDLSKIQNKIQLLKKLDHPNIMFIYDFFIDSKQLYIVTENYDGGTLFSRLKSDNKDQSVSKNQLIQIYFQQIFAGLQYLHSIGINHKNLKPENILFQSQQNQLIKLVDYSNSRVKSNDDDLLEINYLAPEVIQKQQYTQASDMWSCGVLLYEIWTRSLPFQGDNLKEKKENILKGKIIKDDSWNKIPPDAQKLINLMLNVNPSKRISAAECLKHDYFKNIVNYTDRTFVDDMLQRIQQYQSKSEFQKLLLSIMINKLMDEKEKEKLMIAFEAIDDNKDGKITKSELKKFLTIEKQRTLTDKIFQILDSNQNGYIEFHEFLLASCDTDKLVNKENLEILFKFMDKNQSQQITIKELKSLFIEARLTDQEWEQIFNQGDLNQNGKLSFQEFSQLLKSHSNSI</sequence>
<keyword evidence="12" id="KW-1185">Reference proteome</keyword>
<dbReference type="GO" id="GO:0004674">
    <property type="term" value="F:protein serine/threonine kinase activity"/>
    <property type="evidence" value="ECO:0007669"/>
    <property type="project" value="UniProtKB-KW"/>
</dbReference>
<name>A0A8S1KDE0_PARPR</name>
<evidence type="ECO:0000256" key="5">
    <source>
        <dbReference type="ARBA" id="ARBA00022741"/>
    </source>
</evidence>
<evidence type="ECO:0000313" key="11">
    <source>
        <dbReference type="EMBL" id="CAD8051715.1"/>
    </source>
</evidence>
<proteinExistence type="inferred from homology"/>
<dbReference type="InterPro" id="IPR002048">
    <property type="entry name" value="EF_hand_dom"/>
</dbReference>
<feature type="domain" description="EF-hand" evidence="10">
    <location>
        <begin position="479"/>
        <end position="514"/>
    </location>
</feature>
<comment type="similarity">
    <text evidence="8">Belongs to the protein kinase superfamily. Ser/Thr protein kinase family. CDPK subfamily.</text>
</comment>
<evidence type="ECO:0000256" key="7">
    <source>
        <dbReference type="ARBA" id="ARBA00022840"/>
    </source>
</evidence>
<dbReference type="Pfam" id="PF00069">
    <property type="entry name" value="Pkinase"/>
    <property type="match status" value="1"/>
</dbReference>
<comment type="caution">
    <text evidence="11">The sequence shown here is derived from an EMBL/GenBank/DDBJ whole genome shotgun (WGS) entry which is preliminary data.</text>
</comment>
<keyword evidence="5" id="KW-0547">Nucleotide-binding</keyword>
<gene>
    <name evidence="11" type="ORF">PPRIM_AZ9-3.1.T0180296</name>
</gene>
<comment type="cofactor">
    <cofactor evidence="1">
        <name>Mg(2+)</name>
        <dbReference type="ChEBI" id="CHEBI:18420"/>
    </cofactor>
</comment>
<evidence type="ECO:0000256" key="8">
    <source>
        <dbReference type="ARBA" id="ARBA00024334"/>
    </source>
</evidence>
<dbReference type="OMA" id="LSIMINK"/>
<evidence type="ECO:0000256" key="6">
    <source>
        <dbReference type="ARBA" id="ARBA00022777"/>
    </source>
</evidence>
<evidence type="ECO:0000259" key="10">
    <source>
        <dbReference type="PROSITE" id="PS50222"/>
    </source>
</evidence>
<dbReference type="InterPro" id="IPR018247">
    <property type="entry name" value="EF_Hand_1_Ca_BS"/>
</dbReference>
<accession>A0A8S1KDE0</accession>
<evidence type="ECO:0000313" key="12">
    <source>
        <dbReference type="Proteomes" id="UP000688137"/>
    </source>
</evidence>
<dbReference type="CDD" id="cd00051">
    <property type="entry name" value="EFh"/>
    <property type="match status" value="1"/>
</dbReference>
<dbReference type="GO" id="GO:0005524">
    <property type="term" value="F:ATP binding"/>
    <property type="evidence" value="ECO:0007669"/>
    <property type="project" value="UniProtKB-KW"/>
</dbReference>
<dbReference type="Pfam" id="PF13499">
    <property type="entry name" value="EF-hand_7"/>
    <property type="match status" value="2"/>
</dbReference>
<evidence type="ECO:0000256" key="4">
    <source>
        <dbReference type="ARBA" id="ARBA00022679"/>
    </source>
</evidence>
<dbReference type="SMART" id="SM00054">
    <property type="entry name" value="EFh"/>
    <property type="match status" value="4"/>
</dbReference>
<dbReference type="Proteomes" id="UP000688137">
    <property type="component" value="Unassembled WGS sequence"/>
</dbReference>
<keyword evidence="7" id="KW-0067">ATP-binding</keyword>
<keyword evidence="4" id="KW-0808">Transferase</keyword>
<dbReference type="PANTHER" id="PTHR24349">
    <property type="entry name" value="SERINE/THREONINE-PROTEIN KINASE"/>
    <property type="match status" value="1"/>
</dbReference>
<evidence type="ECO:0000259" key="9">
    <source>
        <dbReference type="PROSITE" id="PS50011"/>
    </source>
</evidence>
<feature type="domain" description="Protein kinase" evidence="9">
    <location>
        <begin position="61"/>
        <end position="332"/>
    </location>
</feature>
<organism evidence="11 12">
    <name type="scientific">Paramecium primaurelia</name>
    <dbReference type="NCBI Taxonomy" id="5886"/>
    <lineage>
        <taxon>Eukaryota</taxon>
        <taxon>Sar</taxon>
        <taxon>Alveolata</taxon>
        <taxon>Ciliophora</taxon>
        <taxon>Intramacronucleata</taxon>
        <taxon>Oligohymenophorea</taxon>
        <taxon>Peniculida</taxon>
        <taxon>Parameciidae</taxon>
        <taxon>Paramecium</taxon>
    </lineage>
</organism>
<evidence type="ECO:0008006" key="13">
    <source>
        <dbReference type="Google" id="ProtNLM"/>
    </source>
</evidence>
<dbReference type="AlphaFoldDB" id="A0A8S1KDE0"/>
<dbReference type="GO" id="GO:0005509">
    <property type="term" value="F:calcium ion binding"/>
    <property type="evidence" value="ECO:0007669"/>
    <property type="project" value="InterPro"/>
</dbReference>
<dbReference type="PROSITE" id="PS50222">
    <property type="entry name" value="EF_HAND_2"/>
    <property type="match status" value="2"/>
</dbReference>
<dbReference type="InterPro" id="IPR050205">
    <property type="entry name" value="CDPK_Ser/Thr_kinases"/>
</dbReference>
<dbReference type="FunFam" id="3.30.200.20:FF:001898">
    <property type="entry name" value="Uncharacterized protein"/>
    <property type="match status" value="1"/>
</dbReference>
<dbReference type="PROSITE" id="PS50011">
    <property type="entry name" value="PROTEIN_KINASE_DOM"/>
    <property type="match status" value="1"/>
</dbReference>
<dbReference type="FunFam" id="1.10.510.10:FF:000571">
    <property type="entry name" value="Maternal embryonic leucine zipper kinase"/>
    <property type="match status" value="1"/>
</dbReference>
<dbReference type="PROSITE" id="PS00018">
    <property type="entry name" value="EF_HAND_1"/>
    <property type="match status" value="3"/>
</dbReference>
<evidence type="ECO:0000256" key="2">
    <source>
        <dbReference type="ARBA" id="ARBA00011245"/>
    </source>
</evidence>
<reference evidence="11" key="1">
    <citation type="submission" date="2021-01" db="EMBL/GenBank/DDBJ databases">
        <authorList>
            <consortium name="Genoscope - CEA"/>
            <person name="William W."/>
        </authorList>
    </citation>
    <scope>NUCLEOTIDE SEQUENCE</scope>
</reference>
<keyword evidence="3" id="KW-0723">Serine/threonine-protein kinase</keyword>
<comment type="subunit">
    <text evidence="2">Monomer.</text>
</comment>